<dbReference type="EMBL" id="RBNI01006648">
    <property type="protein sequence ID" value="RUP45886.1"/>
    <property type="molecule type" value="Genomic_DNA"/>
</dbReference>
<dbReference type="OrthoDB" id="2443945at2759"/>
<dbReference type="Proteomes" id="UP000268093">
    <property type="component" value="Unassembled WGS sequence"/>
</dbReference>
<sequence length="270" mass="29077">MMKHPEFLPLGFFDRPFHCARLLIFATLVINYLQISELRFSLLFGYAVFHDRFGECLYARKSNLKSRTSSSACNISSPAFGISFHPITLTGAPGPASFTGRPLSSVIDLILHHLPTVNVPCLTNTVAIVPLPFSTCDSITTPSAAPPLSALSSKTSASVTTAKAGYTRHLHRRGLAAKLFELNAVLQQAFLGFAWVGVVLVALVDGHDDRHVGGLGVLNRFNRLRHHAVVGCNDEDDDISNIGAAGAHGREGGVTWSIKEGDAFARGEVD</sequence>
<reference evidence="1 2" key="1">
    <citation type="journal article" date="2018" name="New Phytol.">
        <title>Phylogenomics of Endogonaceae and evolution of mycorrhizas within Mucoromycota.</title>
        <authorList>
            <person name="Chang Y."/>
            <person name="Desiro A."/>
            <person name="Na H."/>
            <person name="Sandor L."/>
            <person name="Lipzen A."/>
            <person name="Clum A."/>
            <person name="Barry K."/>
            <person name="Grigoriev I.V."/>
            <person name="Martin F.M."/>
            <person name="Stajich J.E."/>
            <person name="Smith M.E."/>
            <person name="Bonito G."/>
            <person name="Spatafora J.W."/>
        </authorList>
    </citation>
    <scope>NUCLEOTIDE SEQUENCE [LARGE SCALE GENOMIC DNA]</scope>
    <source>
        <strain evidence="1 2">GMNB39</strain>
    </source>
</reference>
<gene>
    <name evidence="1" type="ORF">BC936DRAFT_147622</name>
</gene>
<evidence type="ECO:0000313" key="1">
    <source>
        <dbReference type="EMBL" id="RUP45886.1"/>
    </source>
</evidence>
<evidence type="ECO:0000313" key="2">
    <source>
        <dbReference type="Proteomes" id="UP000268093"/>
    </source>
</evidence>
<proteinExistence type="predicted"/>
<protein>
    <submittedName>
        <fullName evidence="1">Uncharacterized protein</fullName>
    </submittedName>
</protein>
<accession>A0A433D4W5</accession>
<organism evidence="1 2">
    <name type="scientific">Jimgerdemannia flammicorona</name>
    <dbReference type="NCBI Taxonomy" id="994334"/>
    <lineage>
        <taxon>Eukaryota</taxon>
        <taxon>Fungi</taxon>
        <taxon>Fungi incertae sedis</taxon>
        <taxon>Mucoromycota</taxon>
        <taxon>Mucoromycotina</taxon>
        <taxon>Endogonomycetes</taxon>
        <taxon>Endogonales</taxon>
        <taxon>Endogonaceae</taxon>
        <taxon>Jimgerdemannia</taxon>
    </lineage>
</organism>
<keyword evidence="2" id="KW-1185">Reference proteome</keyword>
<name>A0A433D4W5_9FUNG</name>
<comment type="caution">
    <text evidence="1">The sequence shown here is derived from an EMBL/GenBank/DDBJ whole genome shotgun (WGS) entry which is preliminary data.</text>
</comment>